<name>A0AA40CI58_9PEZI</name>
<evidence type="ECO:0000313" key="2">
    <source>
        <dbReference type="EMBL" id="KAK0639215.1"/>
    </source>
</evidence>
<feature type="compositionally biased region" description="Basic and acidic residues" evidence="1">
    <location>
        <begin position="219"/>
        <end position="229"/>
    </location>
</feature>
<accession>A0AA40CI58</accession>
<evidence type="ECO:0000256" key="1">
    <source>
        <dbReference type="SAM" id="MobiDB-lite"/>
    </source>
</evidence>
<sequence>MPSYSVFPRIVSSEEQGHQAYAARSPVGFHPTAWQHSGTPPGSVSFPAVSYREGQSFQLPPTPAQGEFPPRRVFRNVSPDQPSFQAYPPVSHADDQPRSNFRNNVSHEGLVPGSFSHPHAQRPVLPGNNASLQYPTAEMTVAPWPSTLQTPEEDVYNFATAAPDVPTGPVVQSVQATRTVQTVEISHDYFQAYQAELSRQSTHEPCGPTKLPSPPHPPDLARPRGDRRPLLGSATSTTAPCRAPGRRRRAGCRRMQLVPTPMPASCRRIWQRWPRLIPSASR</sequence>
<feature type="region of interest" description="Disordered" evidence="1">
    <location>
        <begin position="198"/>
        <end position="250"/>
    </location>
</feature>
<gene>
    <name evidence="2" type="ORF">B0T16DRAFT_422647</name>
</gene>
<proteinExistence type="predicted"/>
<organism evidence="2 3">
    <name type="scientific">Cercophora newfieldiana</name>
    <dbReference type="NCBI Taxonomy" id="92897"/>
    <lineage>
        <taxon>Eukaryota</taxon>
        <taxon>Fungi</taxon>
        <taxon>Dikarya</taxon>
        <taxon>Ascomycota</taxon>
        <taxon>Pezizomycotina</taxon>
        <taxon>Sordariomycetes</taxon>
        <taxon>Sordariomycetidae</taxon>
        <taxon>Sordariales</taxon>
        <taxon>Lasiosphaeriaceae</taxon>
        <taxon>Cercophora</taxon>
    </lineage>
</organism>
<evidence type="ECO:0000313" key="3">
    <source>
        <dbReference type="Proteomes" id="UP001174936"/>
    </source>
</evidence>
<protein>
    <submittedName>
        <fullName evidence="2">Uncharacterized protein</fullName>
    </submittedName>
</protein>
<keyword evidence="3" id="KW-1185">Reference proteome</keyword>
<feature type="region of interest" description="Disordered" evidence="1">
    <location>
        <begin position="80"/>
        <end position="110"/>
    </location>
</feature>
<reference evidence="2" key="1">
    <citation type="submission" date="2023-06" db="EMBL/GenBank/DDBJ databases">
        <title>Genome-scale phylogeny and comparative genomics of the fungal order Sordariales.</title>
        <authorList>
            <consortium name="Lawrence Berkeley National Laboratory"/>
            <person name="Hensen N."/>
            <person name="Bonometti L."/>
            <person name="Westerberg I."/>
            <person name="Brannstrom I.O."/>
            <person name="Guillou S."/>
            <person name="Cros-Aarteil S."/>
            <person name="Calhoun S."/>
            <person name="Haridas S."/>
            <person name="Kuo A."/>
            <person name="Mondo S."/>
            <person name="Pangilinan J."/>
            <person name="Riley R."/>
            <person name="Labutti K."/>
            <person name="Andreopoulos B."/>
            <person name="Lipzen A."/>
            <person name="Chen C."/>
            <person name="Yanf M."/>
            <person name="Daum C."/>
            <person name="Ng V."/>
            <person name="Clum A."/>
            <person name="Steindorff A."/>
            <person name="Ohm R."/>
            <person name="Martin F."/>
            <person name="Silar P."/>
            <person name="Natvig D."/>
            <person name="Lalanne C."/>
            <person name="Gautier V."/>
            <person name="Ament-Velasquez S.L."/>
            <person name="Kruys A."/>
            <person name="Hutchinson M.I."/>
            <person name="Powell A.J."/>
            <person name="Barry K."/>
            <person name="Miller A.N."/>
            <person name="Grigoriev I.V."/>
            <person name="Debuchy R."/>
            <person name="Gladieux P."/>
            <person name="Thoren M.H."/>
            <person name="Johannesson H."/>
        </authorList>
    </citation>
    <scope>NUCLEOTIDE SEQUENCE</scope>
    <source>
        <strain evidence="2">SMH2532-1</strain>
    </source>
</reference>
<dbReference type="Proteomes" id="UP001174936">
    <property type="component" value="Unassembled WGS sequence"/>
</dbReference>
<comment type="caution">
    <text evidence="2">The sequence shown here is derived from an EMBL/GenBank/DDBJ whole genome shotgun (WGS) entry which is preliminary data.</text>
</comment>
<dbReference type="EMBL" id="JAULSV010000007">
    <property type="protein sequence ID" value="KAK0639215.1"/>
    <property type="molecule type" value="Genomic_DNA"/>
</dbReference>
<dbReference type="AlphaFoldDB" id="A0AA40CI58"/>